<dbReference type="EMBL" id="FTOV01000003">
    <property type="protein sequence ID" value="SIS86753.1"/>
    <property type="molecule type" value="Genomic_DNA"/>
</dbReference>
<evidence type="ECO:0000313" key="2">
    <source>
        <dbReference type="Proteomes" id="UP000185781"/>
    </source>
</evidence>
<proteinExistence type="predicted"/>
<dbReference type="InterPro" id="IPR011335">
    <property type="entry name" value="Restrct_endonuc-II-like"/>
</dbReference>
<evidence type="ECO:0000313" key="1">
    <source>
        <dbReference type="EMBL" id="SIS86753.1"/>
    </source>
</evidence>
<gene>
    <name evidence="1" type="ORF">SAMN05421785_103308</name>
</gene>
<accession>A0A1N7MKX3</accession>
<dbReference type="RefSeq" id="WP_076391486.1">
    <property type="nucleotide sequence ID" value="NZ_FTOV01000003.1"/>
</dbReference>
<evidence type="ECO:0008006" key="3">
    <source>
        <dbReference type="Google" id="ProtNLM"/>
    </source>
</evidence>
<dbReference type="Proteomes" id="UP000185781">
    <property type="component" value="Unassembled WGS sequence"/>
</dbReference>
<name>A0A1N7MKX3_9FLAO</name>
<reference evidence="1 2" key="1">
    <citation type="submission" date="2017-01" db="EMBL/GenBank/DDBJ databases">
        <authorList>
            <person name="Mah S.A."/>
            <person name="Swanson W.J."/>
            <person name="Moy G.W."/>
            <person name="Vacquier V.D."/>
        </authorList>
    </citation>
    <scope>NUCLEOTIDE SEQUENCE [LARGE SCALE GENOMIC DNA]</scope>
    <source>
        <strain evidence="1 2">DSM 18014</strain>
    </source>
</reference>
<dbReference type="STRING" id="373672.SAMN05421785_103308"/>
<dbReference type="SUPFAM" id="SSF52980">
    <property type="entry name" value="Restriction endonuclease-like"/>
    <property type="match status" value="1"/>
</dbReference>
<dbReference type="AlphaFoldDB" id="A0A1N7MKX3"/>
<sequence>MQLTTSQPKDWKDLQNRVAEILKECNFNVEIEKKAETAREKVELDVFAEEKIKGRKYSIACECKYWQANIPQNIIH</sequence>
<organism evidence="1 2">
    <name type="scientific">Chryseobacterium gambrini</name>
    <dbReference type="NCBI Taxonomy" id="373672"/>
    <lineage>
        <taxon>Bacteria</taxon>
        <taxon>Pseudomonadati</taxon>
        <taxon>Bacteroidota</taxon>
        <taxon>Flavobacteriia</taxon>
        <taxon>Flavobacteriales</taxon>
        <taxon>Weeksellaceae</taxon>
        <taxon>Chryseobacterium group</taxon>
        <taxon>Chryseobacterium</taxon>
    </lineage>
</organism>
<protein>
    <recommendedName>
        <fullName evidence="3">Restriction endonuclease</fullName>
    </recommendedName>
</protein>
<dbReference type="OrthoDB" id="4078759at2"/>